<protein>
    <submittedName>
        <fullName evidence="2">Uncharacterized protein</fullName>
    </submittedName>
</protein>
<keyword evidence="1" id="KW-0812">Transmembrane</keyword>
<accession>A0A1I6JA28</accession>
<evidence type="ECO:0000313" key="2">
    <source>
        <dbReference type="EMBL" id="SFR75819.1"/>
    </source>
</evidence>
<proteinExistence type="predicted"/>
<dbReference type="EMBL" id="FOZG01000001">
    <property type="protein sequence ID" value="SFR75819.1"/>
    <property type="molecule type" value="Genomic_DNA"/>
</dbReference>
<gene>
    <name evidence="2" type="ORF">SAMN05192580_0018</name>
</gene>
<dbReference type="Proteomes" id="UP000198824">
    <property type="component" value="Unassembled WGS sequence"/>
</dbReference>
<feature type="transmembrane region" description="Helical" evidence="1">
    <location>
        <begin position="71"/>
        <end position="97"/>
    </location>
</feature>
<organism evidence="2 3">
    <name type="scientific">Sphingomonas jatrophae</name>
    <dbReference type="NCBI Taxonomy" id="1166337"/>
    <lineage>
        <taxon>Bacteria</taxon>
        <taxon>Pseudomonadati</taxon>
        <taxon>Pseudomonadota</taxon>
        <taxon>Alphaproteobacteria</taxon>
        <taxon>Sphingomonadales</taxon>
        <taxon>Sphingomonadaceae</taxon>
        <taxon>Sphingomonas</taxon>
    </lineage>
</organism>
<keyword evidence="3" id="KW-1185">Reference proteome</keyword>
<dbReference type="OrthoDB" id="7573329at2"/>
<feature type="transmembrane region" description="Helical" evidence="1">
    <location>
        <begin position="41"/>
        <end position="59"/>
    </location>
</feature>
<dbReference type="RefSeq" id="WP_093309142.1">
    <property type="nucleotide sequence ID" value="NZ_FOZG01000001.1"/>
</dbReference>
<dbReference type="STRING" id="1166337.SAMN05192580_0018"/>
<keyword evidence="1" id="KW-1133">Transmembrane helix</keyword>
<dbReference type="AlphaFoldDB" id="A0A1I6JA28"/>
<reference evidence="2 3" key="1">
    <citation type="submission" date="2016-10" db="EMBL/GenBank/DDBJ databases">
        <authorList>
            <person name="de Groot N.N."/>
        </authorList>
    </citation>
    <scope>NUCLEOTIDE SEQUENCE [LARGE SCALE GENOMIC DNA]</scope>
    <source>
        <strain evidence="2 3">S5-249</strain>
    </source>
</reference>
<evidence type="ECO:0000256" key="1">
    <source>
        <dbReference type="SAM" id="Phobius"/>
    </source>
</evidence>
<keyword evidence="1" id="KW-0472">Membrane</keyword>
<sequence length="102" mass="10810">MSIRNRAWTALIMPPVTWFLFEQGLSALLHADCQRSGIGIAWGMASLAVCGFAARLAWRSRAAGGQLADPWLARLALAVAGIFALAISFQTLAILIVPACVG</sequence>
<name>A0A1I6JA28_9SPHN</name>
<evidence type="ECO:0000313" key="3">
    <source>
        <dbReference type="Proteomes" id="UP000198824"/>
    </source>
</evidence>